<evidence type="ECO:0000256" key="8">
    <source>
        <dbReference type="SAM" id="Phobius"/>
    </source>
</evidence>
<feature type="domain" description="Sodium/calcium exchanger membrane region" evidence="9">
    <location>
        <begin position="396"/>
        <end position="545"/>
    </location>
</feature>
<feature type="transmembrane region" description="Helical" evidence="8">
    <location>
        <begin position="462"/>
        <end position="486"/>
    </location>
</feature>
<evidence type="ECO:0000256" key="6">
    <source>
        <dbReference type="ARBA" id="ARBA00022989"/>
    </source>
</evidence>
<evidence type="ECO:0000313" key="10">
    <source>
        <dbReference type="EMBL" id="JAC97737.1"/>
    </source>
</evidence>
<sequence length="566" mass="63641">MSDEGLLTSFSADPGCSVVILLEYDQRCDYVRGTAACTRMGRLGNYIEILYCDLKPHNDTQQILCSCFLMTICVLIYIVLGCTVENCFCPALKVVSKMLGLNEHLAGVTLLAFGNGAPDMIGSFSDFGRGPMFPDLFGAGVYVVLLVSGLIFVFYPFELQWNNVLRDACFLSFGIIYVDYCCVTDGVVTRTEAVSIMSVYILYLMVIFIEQFLLKQSVKMLQSKLRDKKYATAANLAKLEQLRAEAGIEILDRTSRLSVDVNRTRTMSFDAALNKPNKDLFKQFFESLNPIQREEWLESGIAEKIYIVITAPLLFLLQLFIPTVDFEKERHGWSKLLNSIQIPWVPMIIIYIFSKNVYLLGIPLCCYTLLITIPITTYMLYTTRTDIPPNYHHTTALYGVACSIIIIYFSATESVEILRVIGIVTNRSDSFLGCTLQAWGNSIGDLVSTIALSRHGYPRMGYAACFGGPFFNSISSFGGVFIYQTFRKETPLFVPQGALGENCVVFLFIATISVLIWSTLTNFSARRSIGIFNFILYAIFLVFVFLGELEVIETFEPENEEEIIDD</sequence>
<keyword evidence="3" id="KW-0050">Antiport</keyword>
<proteinExistence type="predicted"/>
<accession>A0A0A1WH63</accession>
<feature type="transmembrane region" description="Helical" evidence="8">
    <location>
        <begin position="305"/>
        <end position="324"/>
    </location>
</feature>
<keyword evidence="2" id="KW-0813">Transport</keyword>
<evidence type="ECO:0000256" key="1">
    <source>
        <dbReference type="ARBA" id="ARBA00004141"/>
    </source>
</evidence>
<feature type="transmembrane region" description="Helical" evidence="8">
    <location>
        <begin position="393"/>
        <end position="411"/>
    </location>
</feature>
<keyword evidence="7 8" id="KW-0472">Membrane</keyword>
<dbReference type="Gene3D" id="1.20.1420.30">
    <property type="entry name" value="NCX, central ion-binding region"/>
    <property type="match status" value="2"/>
</dbReference>
<keyword evidence="4" id="KW-0106">Calcium</keyword>
<dbReference type="AlphaFoldDB" id="A0A0A1WH63"/>
<dbReference type="InterPro" id="IPR051359">
    <property type="entry name" value="CaCA_antiporter"/>
</dbReference>
<keyword evidence="4" id="KW-0109">Calcium transport</keyword>
<dbReference type="InterPro" id="IPR044880">
    <property type="entry name" value="NCX_ion-bd_dom_sf"/>
</dbReference>
<dbReference type="InterPro" id="IPR004837">
    <property type="entry name" value="NaCa_Exmemb"/>
</dbReference>
<organism evidence="10">
    <name type="scientific">Zeugodacus cucurbitae</name>
    <name type="common">Melon fruit fly</name>
    <name type="synonym">Bactrocera cucurbitae</name>
    <dbReference type="NCBI Taxonomy" id="28588"/>
    <lineage>
        <taxon>Eukaryota</taxon>
        <taxon>Metazoa</taxon>
        <taxon>Ecdysozoa</taxon>
        <taxon>Arthropoda</taxon>
        <taxon>Hexapoda</taxon>
        <taxon>Insecta</taxon>
        <taxon>Pterygota</taxon>
        <taxon>Neoptera</taxon>
        <taxon>Endopterygota</taxon>
        <taxon>Diptera</taxon>
        <taxon>Brachycera</taxon>
        <taxon>Muscomorpha</taxon>
        <taxon>Tephritoidea</taxon>
        <taxon>Tephritidae</taxon>
        <taxon>Zeugodacus</taxon>
        <taxon>Zeugodacus</taxon>
    </lineage>
</organism>
<feature type="transmembrane region" description="Helical" evidence="8">
    <location>
        <begin position="136"/>
        <end position="157"/>
    </location>
</feature>
<dbReference type="GeneID" id="105221460"/>
<dbReference type="RefSeq" id="XP_011196781.1">
    <property type="nucleotide sequence ID" value="XM_011198479.3"/>
</dbReference>
<evidence type="ECO:0000256" key="4">
    <source>
        <dbReference type="ARBA" id="ARBA00022568"/>
    </source>
</evidence>
<dbReference type="GO" id="GO:0016020">
    <property type="term" value="C:membrane"/>
    <property type="evidence" value="ECO:0007669"/>
    <property type="project" value="UniProtKB-SubCell"/>
</dbReference>
<feature type="domain" description="Sodium/calcium exchanger membrane region" evidence="9">
    <location>
        <begin position="71"/>
        <end position="208"/>
    </location>
</feature>
<comment type="subcellular location">
    <subcellularLocation>
        <location evidence="1">Membrane</location>
        <topology evidence="1">Multi-pass membrane protein</topology>
    </subcellularLocation>
</comment>
<evidence type="ECO:0000256" key="7">
    <source>
        <dbReference type="ARBA" id="ARBA00023136"/>
    </source>
</evidence>
<reference evidence="10" key="2">
    <citation type="journal article" date="2015" name="Gigascience">
        <title>Reconstructing a comprehensive transcriptome assembly of a white-pupal translocated strain of the pest fruit fly Bactrocera cucurbitae.</title>
        <authorList>
            <person name="Sim S.B."/>
            <person name="Calla B."/>
            <person name="Hall B."/>
            <person name="DeRego T."/>
            <person name="Geib S.M."/>
        </authorList>
    </citation>
    <scope>NUCLEOTIDE SEQUENCE</scope>
</reference>
<dbReference type="Pfam" id="PF01699">
    <property type="entry name" value="Na_Ca_ex"/>
    <property type="match status" value="2"/>
</dbReference>
<feature type="transmembrane region" description="Helical" evidence="8">
    <location>
        <begin position="336"/>
        <end position="353"/>
    </location>
</feature>
<dbReference type="PANTHER" id="PTHR12266">
    <property type="entry name" value="NA+/CA2+ K+ INDEPENDENT EXCHANGER"/>
    <property type="match status" value="1"/>
</dbReference>
<protein>
    <submittedName>
        <fullName evidence="10">Sodium/potassium/calcium exchanger 6</fullName>
    </submittedName>
</protein>
<dbReference type="OrthoDB" id="407410at2759"/>
<feature type="transmembrane region" description="Helical" evidence="8">
    <location>
        <begin position="169"/>
        <end position="188"/>
    </location>
</feature>
<dbReference type="PANTHER" id="PTHR12266:SF0">
    <property type="entry name" value="MITOCHONDRIAL SODIUM_CALCIUM EXCHANGER PROTEIN"/>
    <property type="match status" value="1"/>
</dbReference>
<reference evidence="10" key="1">
    <citation type="submission" date="2014-11" db="EMBL/GenBank/DDBJ databases">
        <authorList>
            <person name="Geib S."/>
        </authorList>
    </citation>
    <scope>NUCLEOTIDE SEQUENCE</scope>
</reference>
<evidence type="ECO:0000259" key="9">
    <source>
        <dbReference type="Pfam" id="PF01699"/>
    </source>
</evidence>
<dbReference type="EMBL" id="GBXI01016554">
    <property type="protein sequence ID" value="JAC97737.1"/>
    <property type="molecule type" value="Transcribed_RNA"/>
</dbReference>
<feature type="transmembrane region" description="Helical" evidence="8">
    <location>
        <begin position="63"/>
        <end position="80"/>
    </location>
</feature>
<evidence type="ECO:0000256" key="2">
    <source>
        <dbReference type="ARBA" id="ARBA00022448"/>
    </source>
</evidence>
<evidence type="ECO:0000256" key="5">
    <source>
        <dbReference type="ARBA" id="ARBA00022692"/>
    </source>
</evidence>
<keyword evidence="4" id="KW-0406">Ion transport</keyword>
<keyword evidence="6 8" id="KW-1133">Transmembrane helix</keyword>
<feature type="transmembrane region" description="Helical" evidence="8">
    <location>
        <begin position="194"/>
        <end position="214"/>
    </location>
</feature>
<feature type="transmembrane region" description="Helical" evidence="8">
    <location>
        <begin position="360"/>
        <end position="381"/>
    </location>
</feature>
<gene>
    <name evidence="10" type="primary">Slc24a6_1</name>
    <name evidence="10" type="ORF">g.10123</name>
</gene>
<name>A0A0A1WH63_ZEUCU</name>
<evidence type="ECO:0000256" key="3">
    <source>
        <dbReference type="ARBA" id="ARBA00022449"/>
    </source>
</evidence>
<dbReference type="GO" id="GO:0005432">
    <property type="term" value="F:calcium:sodium antiporter activity"/>
    <property type="evidence" value="ECO:0007669"/>
    <property type="project" value="TreeGrafter"/>
</dbReference>
<dbReference type="CTD" id="105221460"/>
<feature type="transmembrane region" description="Helical" evidence="8">
    <location>
        <begin position="529"/>
        <end position="547"/>
    </location>
</feature>
<dbReference type="GO" id="GO:0006874">
    <property type="term" value="P:intracellular calcium ion homeostasis"/>
    <property type="evidence" value="ECO:0007669"/>
    <property type="project" value="TreeGrafter"/>
</dbReference>
<feature type="transmembrane region" description="Helical" evidence="8">
    <location>
        <begin position="498"/>
        <end position="517"/>
    </location>
</feature>
<keyword evidence="5 8" id="KW-0812">Transmembrane</keyword>